<accession>W1PMP6</accession>
<dbReference type="AlphaFoldDB" id="W1PMP6"/>
<dbReference type="OMA" id="IMATEIM"/>
<keyword evidence="2" id="KW-1185">Reference proteome</keyword>
<dbReference type="InterPro" id="IPR025322">
    <property type="entry name" value="PADRE_dom"/>
</dbReference>
<protein>
    <submittedName>
        <fullName evidence="1">Uncharacterized protein</fullName>
    </submittedName>
</protein>
<evidence type="ECO:0000313" key="2">
    <source>
        <dbReference type="Proteomes" id="UP000017836"/>
    </source>
</evidence>
<gene>
    <name evidence="1" type="ORF">AMTR_s00163p00069370</name>
</gene>
<evidence type="ECO:0000313" key="1">
    <source>
        <dbReference type="EMBL" id="ERN09069.1"/>
    </source>
</evidence>
<organism evidence="1 2">
    <name type="scientific">Amborella trichopoda</name>
    <dbReference type="NCBI Taxonomy" id="13333"/>
    <lineage>
        <taxon>Eukaryota</taxon>
        <taxon>Viridiplantae</taxon>
        <taxon>Streptophyta</taxon>
        <taxon>Embryophyta</taxon>
        <taxon>Tracheophyta</taxon>
        <taxon>Spermatophyta</taxon>
        <taxon>Magnoliopsida</taxon>
        <taxon>Amborellales</taxon>
        <taxon>Amborellaceae</taxon>
        <taxon>Amborella</taxon>
    </lineage>
</organism>
<name>W1PMP6_AMBTC</name>
<dbReference type="PANTHER" id="PTHR33052">
    <property type="entry name" value="DUF4228 DOMAIN PROTEIN-RELATED"/>
    <property type="match status" value="1"/>
</dbReference>
<dbReference type="eggNOG" id="ENOG502S2UZ">
    <property type="taxonomic scope" value="Eukaryota"/>
</dbReference>
<proteinExistence type="predicted"/>
<dbReference type="Gramene" id="ERN09069">
    <property type="protein sequence ID" value="ERN09069"/>
    <property type="gene ID" value="AMTR_s00163p00069370"/>
</dbReference>
<reference evidence="2" key="1">
    <citation type="journal article" date="2013" name="Science">
        <title>The Amborella genome and the evolution of flowering plants.</title>
        <authorList>
            <consortium name="Amborella Genome Project"/>
        </authorList>
    </citation>
    <scope>NUCLEOTIDE SEQUENCE [LARGE SCALE GENOMIC DNA]</scope>
</reference>
<sequence>MGFVATTSLFKPRGRPVRAEEGILKMVHPGGSVEIHTSPILASQIMNRNPRHLVTRPDVFKFPWIVVHPDTLLNPGHVFYIVPYRTIYRLLQEYKNMFVASSS</sequence>
<dbReference type="EMBL" id="KI393052">
    <property type="protein sequence ID" value="ERN09069.1"/>
    <property type="molecule type" value="Genomic_DNA"/>
</dbReference>
<dbReference type="Pfam" id="PF14009">
    <property type="entry name" value="PADRE"/>
    <property type="match status" value="1"/>
</dbReference>
<dbReference type="Proteomes" id="UP000017836">
    <property type="component" value="Unassembled WGS sequence"/>
</dbReference>
<dbReference type="HOGENOM" id="CLU_2267435_0_0_1"/>